<dbReference type="RefSeq" id="WP_086350967.1">
    <property type="nucleotide sequence ID" value="NZ_CP147247.1"/>
</dbReference>
<dbReference type="OrthoDB" id="1749390at2"/>
<feature type="transmembrane region" description="Helical" evidence="1">
    <location>
        <begin position="48"/>
        <end position="65"/>
    </location>
</feature>
<name>A0A242JWU8_9ENTE</name>
<proteinExistence type="predicted"/>
<feature type="transmembrane region" description="Helical" evidence="1">
    <location>
        <begin position="184"/>
        <end position="203"/>
    </location>
</feature>
<gene>
    <name evidence="3" type="ORF">A5888_003563</name>
    <name evidence="2" type="ORF">A5888_003992</name>
</gene>
<protein>
    <submittedName>
        <fullName evidence="2">Uncharacterized protein</fullName>
    </submittedName>
</protein>
<evidence type="ECO:0000256" key="1">
    <source>
        <dbReference type="SAM" id="Phobius"/>
    </source>
</evidence>
<reference evidence="2" key="1">
    <citation type="submission" date="2017-05" db="EMBL/GenBank/DDBJ databases">
        <title>The Genome Sequence of Enterococcus sp. 9E7_DIV0242.</title>
        <authorList>
            <consortium name="The Broad Institute Genomics Platform"/>
            <consortium name="The Broad Institute Genomic Center for Infectious Diseases"/>
            <person name="Earl A."/>
            <person name="Manson A."/>
            <person name="Schwartman J."/>
            <person name="Gilmore M."/>
            <person name="Abouelleil A."/>
            <person name="Cao P."/>
            <person name="Chapman S."/>
            <person name="Cusick C."/>
            <person name="Shea T."/>
            <person name="Young S."/>
            <person name="Neafsey D."/>
            <person name="Nusbaum C."/>
            <person name="Birren B."/>
        </authorList>
    </citation>
    <scope>NUCLEOTIDE SEQUENCE [LARGE SCALE GENOMIC DNA]</scope>
    <source>
        <strain evidence="2">9E7_DIV0242</strain>
    </source>
</reference>
<dbReference type="Proteomes" id="UP000195141">
    <property type="component" value="Chromosome"/>
</dbReference>
<feature type="transmembrane region" description="Helical" evidence="1">
    <location>
        <begin position="147"/>
        <end position="163"/>
    </location>
</feature>
<sequence length="207" mass="23839">MEKVYSIGKNFIRCHYLFYLFGGVLFLMILPFFVGLENLDVFQSAKVIEYWYSLIGLLLLFPLYLPDNDTAALAIIRSKRTSYRWIVGIRLLLEVICSLLFLSVLLFLMKRGSSSFPESYFMLRGLGTALFLGGISAMTFAFIRHPVPSIMIPFLYYLLNMMSKKTYFGRFDLFSIAQENWQDGWLLLVSGSLLLLISVWITGKARV</sequence>
<dbReference type="AlphaFoldDB" id="A0A242JWU8"/>
<keyword evidence="1" id="KW-0812">Transmembrane</keyword>
<reference evidence="3" key="3">
    <citation type="submission" date="2024-03" db="EMBL/GenBank/DDBJ databases">
        <title>The Genome Sequence of Enterococcus sp. DIV0242b.</title>
        <authorList>
            <consortium name="The Broad Institute Genomics Platform"/>
            <consortium name="The Broad Institute Microbial Omics Core"/>
            <consortium name="The Broad Institute Genomic Center for Infectious Diseases"/>
            <person name="Earl A."/>
            <person name="Manson A."/>
            <person name="Gilmore M."/>
            <person name="Schwartman J."/>
            <person name="Shea T."/>
            <person name="Abouelleil A."/>
            <person name="Cao P."/>
            <person name="Chapman S."/>
            <person name="Cusick C."/>
            <person name="Young S."/>
            <person name="Neafsey D."/>
            <person name="Nusbaum C."/>
            <person name="Birren B."/>
        </authorList>
    </citation>
    <scope>NUCLEOTIDE SEQUENCE</scope>
    <source>
        <strain evidence="3">9E7_DIV0242</strain>
    </source>
</reference>
<feature type="transmembrane region" description="Helical" evidence="1">
    <location>
        <begin position="16"/>
        <end position="36"/>
    </location>
</feature>
<keyword evidence="1" id="KW-0472">Membrane</keyword>
<dbReference type="EMBL" id="NGMM01000009">
    <property type="protein sequence ID" value="OTP09796.1"/>
    <property type="molecule type" value="Genomic_DNA"/>
</dbReference>
<accession>A0A242JWU8</accession>
<evidence type="ECO:0000313" key="2">
    <source>
        <dbReference type="EMBL" id="OTP09796.1"/>
    </source>
</evidence>
<dbReference type="EMBL" id="CP147247">
    <property type="protein sequence ID" value="WYJ91795.1"/>
    <property type="molecule type" value="Genomic_DNA"/>
</dbReference>
<evidence type="ECO:0000313" key="4">
    <source>
        <dbReference type="Proteomes" id="UP000195141"/>
    </source>
</evidence>
<keyword evidence="1" id="KW-1133">Transmembrane helix</keyword>
<feature type="transmembrane region" description="Helical" evidence="1">
    <location>
        <begin position="85"/>
        <end position="109"/>
    </location>
</feature>
<feature type="transmembrane region" description="Helical" evidence="1">
    <location>
        <begin position="121"/>
        <end position="141"/>
    </location>
</feature>
<keyword evidence="4" id="KW-1185">Reference proteome</keyword>
<reference evidence="3" key="2">
    <citation type="submission" date="2017-05" db="EMBL/GenBank/DDBJ databases">
        <authorList>
            <consortium name="The Broad Institute Genomics Platform"/>
            <consortium name="The Broad Institute Genomic Center for Infectious Diseases"/>
            <person name="Earl A."/>
            <person name="Manson A."/>
            <person name="Schwartman J."/>
            <person name="Gilmore M."/>
            <person name="Abouelleil A."/>
            <person name="Cao P."/>
            <person name="Chapman S."/>
            <person name="Cusick C."/>
            <person name="Shea T."/>
            <person name="Young S."/>
            <person name="Neafsey D."/>
            <person name="Nusbaum C."/>
            <person name="Birren B."/>
        </authorList>
    </citation>
    <scope>NUCLEOTIDE SEQUENCE</scope>
    <source>
        <strain evidence="3">9E7_DIV0242</strain>
    </source>
</reference>
<evidence type="ECO:0000313" key="3">
    <source>
        <dbReference type="EMBL" id="WYJ91795.1"/>
    </source>
</evidence>
<organism evidence="2">
    <name type="scientific">Candidatus Enterococcus clewellii</name>
    <dbReference type="NCBI Taxonomy" id="1834193"/>
    <lineage>
        <taxon>Bacteria</taxon>
        <taxon>Bacillati</taxon>
        <taxon>Bacillota</taxon>
        <taxon>Bacilli</taxon>
        <taxon>Lactobacillales</taxon>
        <taxon>Enterococcaceae</taxon>
        <taxon>Enterococcus</taxon>
    </lineage>
</organism>